<reference evidence="4" key="1">
    <citation type="submission" date="2017-09" db="EMBL/GenBank/DDBJ databases">
        <title>FDA dAtabase for Regulatory Grade micrObial Sequences (FDA-ARGOS): Supporting development and validation of Infectious Disease Dx tests.</title>
        <authorList>
            <person name="Minogue T."/>
            <person name="Wolcott M."/>
            <person name="Wasieloski L."/>
            <person name="Aguilar W."/>
            <person name="Moore D."/>
            <person name="Tallon L."/>
            <person name="Sadzewicz L."/>
            <person name="Ott S."/>
            <person name="Zhao X."/>
            <person name="Nagaraj S."/>
            <person name="Vavikolanu K."/>
            <person name="Aluvathingal J."/>
            <person name="Nadendla S."/>
            <person name="Sichtig H."/>
        </authorList>
    </citation>
    <scope>NUCLEOTIDE SEQUENCE [LARGE SCALE GENOMIC DNA]</scope>
    <source>
        <strain evidence="4">FDAARGOS_387</strain>
    </source>
</reference>
<keyword evidence="1" id="KW-0472">Membrane</keyword>
<dbReference type="Pfam" id="PF07784">
    <property type="entry name" value="DUF1622"/>
    <property type="match status" value="1"/>
</dbReference>
<reference evidence="3 5" key="3">
    <citation type="submission" date="2019-03" db="EMBL/GenBank/DDBJ databases">
        <authorList>
            <consortium name="Pathogen Informatics"/>
        </authorList>
    </citation>
    <scope>NUCLEOTIDE SEQUENCE [LARGE SCALE GENOMIC DNA]</scope>
    <source>
        <strain evidence="3 5">NCTC12282</strain>
    </source>
</reference>
<evidence type="ECO:0000313" key="2">
    <source>
        <dbReference type="EMBL" id="PHI31540.1"/>
    </source>
</evidence>
<feature type="transmembrane region" description="Helical" evidence="1">
    <location>
        <begin position="21"/>
        <end position="43"/>
    </location>
</feature>
<reference evidence="2" key="2">
    <citation type="submission" date="2017-09" db="EMBL/GenBank/DDBJ databases">
        <title>FDA dAtabase for Regulatory Grade micrObial Sequences (FDA-ARGOS): Supporting development and validation of Infectious Disease Dx tests.</title>
        <authorList>
            <person name="Minogue T."/>
            <person name="Wolcott M."/>
            <person name="Wasieloski L."/>
            <person name="Aguilar W."/>
            <person name="Moore D."/>
            <person name="Tallon L.J."/>
            <person name="Sadzewicz L."/>
            <person name="Ott S."/>
            <person name="Zhao X."/>
            <person name="Nagaraj S."/>
            <person name="Vavikolanu K."/>
            <person name="Aluvathingal J."/>
            <person name="Nadendla S."/>
            <person name="Sichtig H."/>
        </authorList>
    </citation>
    <scope>NUCLEOTIDE SEQUENCE</scope>
    <source>
        <strain evidence="2">FDAARGOS_387</strain>
    </source>
</reference>
<keyword evidence="4" id="KW-1185">Reference proteome</keyword>
<keyword evidence="1" id="KW-1133">Transmembrane helix</keyword>
<dbReference type="RefSeq" id="WP_036016469.1">
    <property type="nucleotide sequence ID" value="NZ_CAADJA010000002.1"/>
</dbReference>
<dbReference type="AlphaFoldDB" id="A0A2C6C5C4"/>
<dbReference type="Proteomes" id="UP000224974">
    <property type="component" value="Unassembled WGS sequence"/>
</dbReference>
<dbReference type="Proteomes" id="UP000373449">
    <property type="component" value="Unassembled WGS sequence"/>
</dbReference>
<proteinExistence type="predicted"/>
<dbReference type="EMBL" id="CAADJA010000002">
    <property type="protein sequence ID" value="VFS52008.1"/>
    <property type="molecule type" value="Genomic_DNA"/>
</dbReference>
<name>A0A2C6C5C4_9GAMM</name>
<accession>A0A2C6C5C4</accession>
<dbReference type="PANTHER" id="PTHR38468">
    <property type="entry name" value="SLL0939 PROTEIN"/>
    <property type="match status" value="1"/>
</dbReference>
<organism evidence="2 4">
    <name type="scientific">Budvicia aquatica</name>
    <dbReference type="NCBI Taxonomy" id="82979"/>
    <lineage>
        <taxon>Bacteria</taxon>
        <taxon>Pseudomonadati</taxon>
        <taxon>Pseudomonadota</taxon>
        <taxon>Gammaproteobacteria</taxon>
        <taxon>Enterobacterales</taxon>
        <taxon>Budviciaceae</taxon>
        <taxon>Budvicia</taxon>
    </lineage>
</organism>
<dbReference type="InterPro" id="IPR012427">
    <property type="entry name" value="DUF1622"/>
</dbReference>
<dbReference type="EMBL" id="PDDX01000001">
    <property type="protein sequence ID" value="PHI31540.1"/>
    <property type="molecule type" value="Genomic_DNA"/>
</dbReference>
<dbReference type="OrthoDB" id="9812897at2"/>
<evidence type="ECO:0000313" key="5">
    <source>
        <dbReference type="Proteomes" id="UP000373449"/>
    </source>
</evidence>
<evidence type="ECO:0000256" key="1">
    <source>
        <dbReference type="SAM" id="Phobius"/>
    </source>
</evidence>
<evidence type="ECO:0000313" key="3">
    <source>
        <dbReference type="EMBL" id="VFS52008.1"/>
    </source>
</evidence>
<protein>
    <submittedName>
        <fullName evidence="2">DUF1622 domain-containing protein</fullName>
    </submittedName>
    <submittedName>
        <fullName evidence="3">Protein of uncharacterized function (DUF1622)</fullName>
    </submittedName>
</protein>
<dbReference type="PANTHER" id="PTHR38468:SF1">
    <property type="entry name" value="SLL0939 PROTEIN"/>
    <property type="match status" value="1"/>
</dbReference>
<keyword evidence="1" id="KW-0812">Transmembrane</keyword>
<sequence>MEYLKIIILNLSEVIKISLELISVICVFMGMFRALVIAVVNFHQTSLLHIIRVRFGSWLALALEFQLAADILATTINPSMDELIKLAIIALIRTFLNYFLSKDIESIRQ</sequence>
<evidence type="ECO:0000313" key="4">
    <source>
        <dbReference type="Proteomes" id="UP000224974"/>
    </source>
</evidence>
<gene>
    <name evidence="2" type="ORF">CRN84_20465</name>
    <name evidence="3" type="ORF">NCTC12282_05616</name>
</gene>
<dbReference type="STRING" id="1111728.GCA_000427805_03927"/>